<keyword evidence="5" id="KW-1185">Reference proteome</keyword>
<reference evidence="4" key="1">
    <citation type="submission" date="2022-07" db="EMBL/GenBank/DDBJ databases">
        <title>Fungi with potential for degradation of polypropylene.</title>
        <authorList>
            <person name="Gostincar C."/>
        </authorList>
    </citation>
    <scope>NUCLEOTIDE SEQUENCE</scope>
    <source>
        <strain evidence="4">EXF-13308</strain>
    </source>
</reference>
<dbReference type="Pfam" id="PF14226">
    <property type="entry name" value="DIOX_N"/>
    <property type="match status" value="1"/>
</dbReference>
<feature type="domain" description="Fe2OG dioxygenase" evidence="3">
    <location>
        <begin position="173"/>
        <end position="292"/>
    </location>
</feature>
<organism evidence="4 5">
    <name type="scientific">Pleurostoma richardsiae</name>
    <dbReference type="NCBI Taxonomy" id="41990"/>
    <lineage>
        <taxon>Eukaryota</taxon>
        <taxon>Fungi</taxon>
        <taxon>Dikarya</taxon>
        <taxon>Ascomycota</taxon>
        <taxon>Pezizomycotina</taxon>
        <taxon>Sordariomycetes</taxon>
        <taxon>Sordariomycetidae</taxon>
        <taxon>Calosphaeriales</taxon>
        <taxon>Pleurostomataceae</taxon>
        <taxon>Pleurostoma</taxon>
    </lineage>
</organism>
<comment type="caution">
    <text evidence="4">The sequence shown here is derived from an EMBL/GenBank/DDBJ whole genome shotgun (WGS) entry which is preliminary data.</text>
</comment>
<evidence type="ECO:0000256" key="2">
    <source>
        <dbReference type="RuleBase" id="RU003682"/>
    </source>
</evidence>
<dbReference type="PANTHER" id="PTHR47990">
    <property type="entry name" value="2-OXOGLUTARATE (2OG) AND FE(II)-DEPENDENT OXYGENASE SUPERFAMILY PROTEIN-RELATED"/>
    <property type="match status" value="1"/>
</dbReference>
<keyword evidence="2" id="KW-0408">Iron</keyword>
<dbReference type="InterPro" id="IPR050231">
    <property type="entry name" value="Iron_ascorbate_oxido_reductase"/>
</dbReference>
<gene>
    <name evidence="4" type="ORF">NKR23_g8667</name>
</gene>
<comment type="similarity">
    <text evidence="1 2">Belongs to the iron/ascorbate-dependent oxidoreductase family.</text>
</comment>
<evidence type="ECO:0000313" key="4">
    <source>
        <dbReference type="EMBL" id="KAJ9138175.1"/>
    </source>
</evidence>
<dbReference type="InterPro" id="IPR044861">
    <property type="entry name" value="IPNS-like_FE2OG_OXY"/>
</dbReference>
<sequence length="354" mass="39341">MSGTKYADRPIPKISLRDFDSRVDEITAQICDAAENVGFFAIVDHGISPAEVDDMFALSEAFFTLPDDVKASVPWNPQNVGWEKMSQVRPSTGAPDTKESYQLQFGENMLSGGKGPDGSLWMDDEHVPGFKAKSLDFMNRLHKVSERLMVCFARGLGFPDDYFLQFHDVTKPNAQSVLRLLHYYPTPETNDGQIHHRAGAHCDWGFLTMLFQREGQSGLEICPGREAVTEFALGDTWTRVNFEPGSIVCNIGDLLMSWSDDRFKSTFHRVKAPCEPGDYYGERYSIAFFTQPTKDAVIQGPKKKYPLITGEQFIKNAMNVHFTALQQKLRAQAEAQAGPVSSGPVASPSVQAAA</sequence>
<dbReference type="GO" id="GO:0046872">
    <property type="term" value="F:metal ion binding"/>
    <property type="evidence" value="ECO:0007669"/>
    <property type="project" value="UniProtKB-KW"/>
</dbReference>
<keyword evidence="4" id="KW-0223">Dioxygenase</keyword>
<dbReference type="PRINTS" id="PR00682">
    <property type="entry name" value="IPNSYNTHASE"/>
</dbReference>
<dbReference type="InterPro" id="IPR027443">
    <property type="entry name" value="IPNS-like_sf"/>
</dbReference>
<dbReference type="Proteomes" id="UP001174694">
    <property type="component" value="Unassembled WGS sequence"/>
</dbReference>
<dbReference type="Pfam" id="PF03171">
    <property type="entry name" value="2OG-FeII_Oxy"/>
    <property type="match status" value="1"/>
</dbReference>
<dbReference type="Gene3D" id="2.60.120.330">
    <property type="entry name" value="B-lactam Antibiotic, Isopenicillin N Synthase, Chain"/>
    <property type="match status" value="1"/>
</dbReference>
<name>A0AA38RHS8_9PEZI</name>
<proteinExistence type="inferred from homology"/>
<evidence type="ECO:0000313" key="5">
    <source>
        <dbReference type="Proteomes" id="UP001174694"/>
    </source>
</evidence>
<accession>A0AA38RHS8</accession>
<dbReference type="AlphaFoldDB" id="A0AA38RHS8"/>
<dbReference type="GO" id="GO:0051213">
    <property type="term" value="F:dioxygenase activity"/>
    <property type="evidence" value="ECO:0007669"/>
    <property type="project" value="UniProtKB-KW"/>
</dbReference>
<dbReference type="EMBL" id="JANBVO010000031">
    <property type="protein sequence ID" value="KAJ9138175.1"/>
    <property type="molecule type" value="Genomic_DNA"/>
</dbReference>
<keyword evidence="2" id="KW-0479">Metal-binding</keyword>
<evidence type="ECO:0000259" key="3">
    <source>
        <dbReference type="PROSITE" id="PS51471"/>
    </source>
</evidence>
<evidence type="ECO:0000256" key="1">
    <source>
        <dbReference type="ARBA" id="ARBA00008056"/>
    </source>
</evidence>
<dbReference type="InterPro" id="IPR005123">
    <property type="entry name" value="Oxoglu/Fe-dep_dioxygenase_dom"/>
</dbReference>
<dbReference type="SUPFAM" id="SSF51197">
    <property type="entry name" value="Clavaminate synthase-like"/>
    <property type="match status" value="1"/>
</dbReference>
<keyword evidence="2" id="KW-0560">Oxidoreductase</keyword>
<dbReference type="InterPro" id="IPR026992">
    <property type="entry name" value="DIOX_N"/>
</dbReference>
<dbReference type="PROSITE" id="PS51471">
    <property type="entry name" value="FE2OG_OXY"/>
    <property type="match status" value="1"/>
</dbReference>
<protein>
    <submittedName>
        <fullName evidence="4">Leucoanthocyanidin dioxygenase</fullName>
    </submittedName>
</protein>
<dbReference type="GO" id="GO:0044283">
    <property type="term" value="P:small molecule biosynthetic process"/>
    <property type="evidence" value="ECO:0007669"/>
    <property type="project" value="UniProtKB-ARBA"/>
</dbReference>